<dbReference type="PANTHER" id="PTHR43884:SF12">
    <property type="entry name" value="ISOVALERYL-COA DEHYDROGENASE, MITOCHONDRIAL-RELATED"/>
    <property type="match status" value="1"/>
</dbReference>
<evidence type="ECO:0000313" key="19">
    <source>
        <dbReference type="Proteomes" id="UP000807504"/>
    </source>
</evidence>
<dbReference type="InterPro" id="IPR036250">
    <property type="entry name" value="AcylCo_DH-like_C"/>
</dbReference>
<name>A0A8T0E2W0_ARGBR</name>
<dbReference type="PROSITE" id="PS00072">
    <property type="entry name" value="ACYL_COA_DH_1"/>
    <property type="match status" value="1"/>
</dbReference>
<reference evidence="18" key="2">
    <citation type="submission" date="2020-06" db="EMBL/GenBank/DDBJ databases">
        <authorList>
            <person name="Sheffer M."/>
        </authorList>
    </citation>
    <scope>NUCLEOTIDE SEQUENCE</scope>
</reference>
<dbReference type="InterPro" id="IPR046373">
    <property type="entry name" value="Acyl-CoA_Oxase/DH_mid-dom_sf"/>
</dbReference>
<dbReference type="InterPro" id="IPR006091">
    <property type="entry name" value="Acyl-CoA_Oxase/DH_mid-dom"/>
</dbReference>
<keyword evidence="7 14" id="KW-0560">Oxidoreductase</keyword>
<evidence type="ECO:0000256" key="10">
    <source>
        <dbReference type="ARBA" id="ARBA00045387"/>
    </source>
</evidence>
<sequence>MLSRLKRSRKISVYQDLSNSHPCCGLICWSPWELNGKTSPCNRNCRNLKYKMIPIVQKIGHFIFFKKSGKNVFKAIESFRELSNNYCLPETHKLLQDTCRKFSEEQLKPIAAKIDKEHLFPKEQIKQIGNLGLFGLTVPENEGGAGLDNLAYVTAMEEISRGCASCATIMSVHCSLYLSAVQNFGKDNQKKKFLYPFTTGDRVGCFALSEPGNGSDAVAASTTAKLSGDSWILNGTKAWVTNGHEAEAAVVFAATDKSKKHKGISCFLVPMPTPGLSLGKKEDKLGIRGSSTCNLIFEDCIIPKENLLGQIGEGFKIAMMTLDSGRIGIAAQALGISQASLDCAMNYASQRKAFGSRILNLQAIQLKLADMELRLESARLLTYKAAKLRDRGERFTKEVSLAKLAASEAATFVSHQAMQILGGMGYITDMPVERHYRDSRITEIYAGTAEIQKLIITENLIKEYGLQES</sequence>
<dbReference type="InterPro" id="IPR006089">
    <property type="entry name" value="Acyl-CoA_DH_CS"/>
</dbReference>
<evidence type="ECO:0000313" key="18">
    <source>
        <dbReference type="EMBL" id="KAF8764231.1"/>
    </source>
</evidence>
<comment type="cofactor">
    <cofactor evidence="1 14">
        <name>FAD</name>
        <dbReference type="ChEBI" id="CHEBI:57692"/>
    </cofactor>
</comment>
<evidence type="ECO:0000256" key="9">
    <source>
        <dbReference type="ARBA" id="ARBA00044204"/>
    </source>
</evidence>
<evidence type="ECO:0000256" key="4">
    <source>
        <dbReference type="ARBA" id="ARBA00012046"/>
    </source>
</evidence>
<dbReference type="InterPro" id="IPR013786">
    <property type="entry name" value="AcylCoA_DH/ox_N"/>
</dbReference>
<evidence type="ECO:0000256" key="12">
    <source>
        <dbReference type="ARBA" id="ARBA00049192"/>
    </source>
</evidence>
<dbReference type="GO" id="GO:0005739">
    <property type="term" value="C:mitochondrion"/>
    <property type="evidence" value="ECO:0007669"/>
    <property type="project" value="TreeGrafter"/>
</dbReference>
<evidence type="ECO:0000259" key="17">
    <source>
        <dbReference type="Pfam" id="PF02771"/>
    </source>
</evidence>
<dbReference type="PANTHER" id="PTHR43884">
    <property type="entry name" value="ACYL-COA DEHYDROGENASE"/>
    <property type="match status" value="1"/>
</dbReference>
<dbReference type="PROSITE" id="PS00073">
    <property type="entry name" value="ACYL_COA_DH_2"/>
    <property type="match status" value="1"/>
</dbReference>
<dbReference type="SUPFAM" id="SSF47203">
    <property type="entry name" value="Acyl-CoA dehydrogenase C-terminal domain-like"/>
    <property type="match status" value="1"/>
</dbReference>
<evidence type="ECO:0000256" key="5">
    <source>
        <dbReference type="ARBA" id="ARBA00022630"/>
    </source>
</evidence>
<dbReference type="EC" id="1.3.8.1" evidence="4"/>
<dbReference type="Pfam" id="PF00441">
    <property type="entry name" value="Acyl-CoA_dh_1"/>
    <property type="match status" value="1"/>
</dbReference>
<dbReference type="Proteomes" id="UP000807504">
    <property type="component" value="Unassembled WGS sequence"/>
</dbReference>
<dbReference type="Gene3D" id="2.40.110.10">
    <property type="entry name" value="Butyryl-CoA Dehydrogenase, subunit A, domain 2"/>
    <property type="match status" value="1"/>
</dbReference>
<evidence type="ECO:0000256" key="3">
    <source>
        <dbReference type="ARBA" id="ARBA00009347"/>
    </source>
</evidence>
<dbReference type="Pfam" id="PF02770">
    <property type="entry name" value="Acyl-CoA_dh_M"/>
    <property type="match status" value="1"/>
</dbReference>
<reference evidence="18" key="1">
    <citation type="journal article" date="2020" name="bioRxiv">
        <title>Chromosome-level reference genome of the European wasp spider Argiope bruennichi: a resource for studies on range expansion and evolutionary adaptation.</title>
        <authorList>
            <person name="Sheffer M.M."/>
            <person name="Hoppe A."/>
            <person name="Krehenwinkel H."/>
            <person name="Uhl G."/>
            <person name="Kuss A.W."/>
            <person name="Jensen L."/>
            <person name="Jensen C."/>
            <person name="Gillespie R.G."/>
            <person name="Hoff K.J."/>
            <person name="Prost S."/>
        </authorList>
    </citation>
    <scope>NUCLEOTIDE SEQUENCE</scope>
</reference>
<comment type="caution">
    <text evidence="18">The sequence shown here is derived from an EMBL/GenBank/DDBJ whole genome shotgun (WGS) entry which is preliminary data.</text>
</comment>
<comment type="catalytic activity">
    <reaction evidence="13">
        <text>butanoyl-CoA + oxidized [electron-transfer flavoprotein] + H(+) = (2E)-butenoyl-CoA + reduced [electron-transfer flavoprotein]</text>
        <dbReference type="Rhea" id="RHEA:24004"/>
        <dbReference type="Rhea" id="RHEA-COMP:10685"/>
        <dbReference type="Rhea" id="RHEA-COMP:10686"/>
        <dbReference type="ChEBI" id="CHEBI:15378"/>
        <dbReference type="ChEBI" id="CHEBI:57332"/>
        <dbReference type="ChEBI" id="CHEBI:57371"/>
        <dbReference type="ChEBI" id="CHEBI:57692"/>
        <dbReference type="ChEBI" id="CHEBI:58307"/>
        <dbReference type="EC" id="1.3.8.1"/>
    </reaction>
    <physiologicalReaction direction="left-to-right" evidence="13">
        <dbReference type="Rhea" id="RHEA:24005"/>
    </physiologicalReaction>
</comment>
<dbReference type="EMBL" id="JABXBU010002231">
    <property type="protein sequence ID" value="KAF8764231.1"/>
    <property type="molecule type" value="Genomic_DNA"/>
</dbReference>
<comment type="catalytic activity">
    <reaction evidence="11">
        <text>pentanoyl-CoA + oxidized [electron-transfer flavoprotein] + H(+) = (2E)-pentenoyl-CoA + reduced [electron-transfer flavoprotein]</text>
        <dbReference type="Rhea" id="RHEA:43456"/>
        <dbReference type="Rhea" id="RHEA-COMP:10685"/>
        <dbReference type="Rhea" id="RHEA-COMP:10686"/>
        <dbReference type="ChEBI" id="CHEBI:15378"/>
        <dbReference type="ChEBI" id="CHEBI:57389"/>
        <dbReference type="ChEBI" id="CHEBI:57692"/>
        <dbReference type="ChEBI" id="CHEBI:58307"/>
        <dbReference type="ChEBI" id="CHEBI:86160"/>
    </reaction>
    <physiologicalReaction direction="left-to-right" evidence="11">
        <dbReference type="Rhea" id="RHEA:43457"/>
    </physiologicalReaction>
</comment>
<comment type="pathway">
    <text evidence="2">Lipid metabolism; mitochondrial fatty acid beta-oxidation.</text>
</comment>
<dbReference type="AlphaFoldDB" id="A0A8T0E2W0"/>
<dbReference type="GO" id="GO:0033539">
    <property type="term" value="P:fatty acid beta-oxidation using acyl-CoA dehydrogenase"/>
    <property type="evidence" value="ECO:0007669"/>
    <property type="project" value="TreeGrafter"/>
</dbReference>
<dbReference type="GO" id="GO:0050660">
    <property type="term" value="F:flavin adenine dinucleotide binding"/>
    <property type="evidence" value="ECO:0007669"/>
    <property type="project" value="InterPro"/>
</dbReference>
<evidence type="ECO:0000259" key="16">
    <source>
        <dbReference type="Pfam" id="PF02770"/>
    </source>
</evidence>
<dbReference type="GO" id="GO:0046359">
    <property type="term" value="P:butyrate catabolic process"/>
    <property type="evidence" value="ECO:0007669"/>
    <property type="project" value="TreeGrafter"/>
</dbReference>
<feature type="domain" description="Acyl-CoA dehydrogenase/oxidase C-terminal" evidence="15">
    <location>
        <begin position="312"/>
        <end position="460"/>
    </location>
</feature>
<evidence type="ECO:0000256" key="1">
    <source>
        <dbReference type="ARBA" id="ARBA00001974"/>
    </source>
</evidence>
<dbReference type="Pfam" id="PF02771">
    <property type="entry name" value="Acyl-CoA_dh_N"/>
    <property type="match status" value="1"/>
</dbReference>
<dbReference type="CDD" id="cd01158">
    <property type="entry name" value="SCAD_SBCAD"/>
    <property type="match status" value="1"/>
</dbReference>
<evidence type="ECO:0000256" key="14">
    <source>
        <dbReference type="RuleBase" id="RU362125"/>
    </source>
</evidence>
<feature type="domain" description="Acyl-CoA dehydrogenase/oxidase N-terminal" evidence="17">
    <location>
        <begin position="90"/>
        <end position="201"/>
    </location>
</feature>
<dbReference type="InterPro" id="IPR009100">
    <property type="entry name" value="AcylCoA_DH/oxidase_NM_dom_sf"/>
</dbReference>
<proteinExistence type="inferred from homology"/>
<dbReference type="SUPFAM" id="SSF56645">
    <property type="entry name" value="Acyl-CoA dehydrogenase NM domain-like"/>
    <property type="match status" value="1"/>
</dbReference>
<evidence type="ECO:0000259" key="15">
    <source>
        <dbReference type="Pfam" id="PF00441"/>
    </source>
</evidence>
<gene>
    <name evidence="18" type="ORF">HNY73_022328</name>
</gene>
<dbReference type="InterPro" id="IPR009075">
    <property type="entry name" value="AcylCo_DH/oxidase_C"/>
</dbReference>
<keyword evidence="19" id="KW-1185">Reference proteome</keyword>
<keyword evidence="6 14" id="KW-0274">FAD</keyword>
<evidence type="ECO:0000256" key="11">
    <source>
        <dbReference type="ARBA" id="ARBA00048499"/>
    </source>
</evidence>
<dbReference type="Gene3D" id="1.20.140.10">
    <property type="entry name" value="Butyryl-CoA Dehydrogenase, subunit A, domain 3"/>
    <property type="match status" value="1"/>
</dbReference>
<evidence type="ECO:0000256" key="8">
    <source>
        <dbReference type="ARBA" id="ARBA00031895"/>
    </source>
</evidence>
<dbReference type="InterPro" id="IPR037069">
    <property type="entry name" value="AcylCoA_DH/ox_N_sf"/>
</dbReference>
<dbReference type="Gene3D" id="1.10.540.10">
    <property type="entry name" value="Acyl-CoA dehydrogenase/oxidase, N-terminal domain"/>
    <property type="match status" value="1"/>
</dbReference>
<evidence type="ECO:0000256" key="2">
    <source>
        <dbReference type="ARBA" id="ARBA00005198"/>
    </source>
</evidence>
<dbReference type="FunFam" id="2.40.110.10:FF:000001">
    <property type="entry name" value="Acyl-CoA dehydrogenase, mitochondrial"/>
    <property type="match status" value="1"/>
</dbReference>
<evidence type="ECO:0000256" key="7">
    <source>
        <dbReference type="ARBA" id="ARBA00023002"/>
    </source>
</evidence>
<dbReference type="FunFam" id="1.20.140.10:FF:000004">
    <property type="entry name" value="Acyl-CoA dehydrogenase FadE25"/>
    <property type="match status" value="1"/>
</dbReference>
<protein>
    <recommendedName>
        <fullName evidence="9">Short-chain specific acyl-CoA dehydrogenase, mitochondrial</fullName>
        <ecNumber evidence="4">1.3.8.1</ecNumber>
    </recommendedName>
    <alternativeName>
        <fullName evidence="8">Butyryl-CoA dehydrogenase</fullName>
    </alternativeName>
</protein>
<evidence type="ECO:0000256" key="6">
    <source>
        <dbReference type="ARBA" id="ARBA00022827"/>
    </source>
</evidence>
<comment type="similarity">
    <text evidence="3 14">Belongs to the acyl-CoA dehydrogenase family.</text>
</comment>
<dbReference type="GO" id="GO:0016937">
    <property type="term" value="F:short-chain fatty acyl-CoA dehydrogenase activity"/>
    <property type="evidence" value="ECO:0007669"/>
    <property type="project" value="UniProtKB-EC"/>
</dbReference>
<comment type="function">
    <text evidence="10">Short-chain specific acyl-CoA dehydrogenase is one of the acyl-CoA dehydrogenases that catalyze the first step of mitochondrial fatty acid beta-oxidation, an aerobic process breaking down fatty acids into acetyl-CoA and allowing the production of energy from fats. The first step of fatty acid beta-oxidation consists in the removal of one hydrogen from C-2 and C-3 of the straight-chain fatty acyl-CoA thioester, resulting in the formation of trans-2-enoyl-CoA. Among the different mitochondrial acyl-CoA dehydrogenases, short-chain specific acyl-CoA dehydrogenase acts specifically on acyl-CoAs with saturated 4 to 6 carbons long primary chains.</text>
</comment>
<organism evidence="18 19">
    <name type="scientific">Argiope bruennichi</name>
    <name type="common">Wasp spider</name>
    <name type="synonym">Aranea bruennichi</name>
    <dbReference type="NCBI Taxonomy" id="94029"/>
    <lineage>
        <taxon>Eukaryota</taxon>
        <taxon>Metazoa</taxon>
        <taxon>Ecdysozoa</taxon>
        <taxon>Arthropoda</taxon>
        <taxon>Chelicerata</taxon>
        <taxon>Arachnida</taxon>
        <taxon>Araneae</taxon>
        <taxon>Araneomorphae</taxon>
        <taxon>Entelegynae</taxon>
        <taxon>Araneoidea</taxon>
        <taxon>Araneidae</taxon>
        <taxon>Argiope</taxon>
    </lineage>
</organism>
<evidence type="ECO:0000256" key="13">
    <source>
        <dbReference type="ARBA" id="ARBA00050758"/>
    </source>
</evidence>
<keyword evidence="5 14" id="KW-0285">Flavoprotein</keyword>
<feature type="domain" description="Acyl-CoA oxidase/dehydrogenase middle" evidence="16">
    <location>
        <begin position="205"/>
        <end position="300"/>
    </location>
</feature>
<accession>A0A8T0E2W0</accession>
<comment type="catalytic activity">
    <reaction evidence="12">
        <text>hexanoyl-CoA + oxidized [electron-transfer flavoprotein] + H(+) = (2E)-hexenoyl-CoA + reduced [electron-transfer flavoprotein]</text>
        <dbReference type="Rhea" id="RHEA:43464"/>
        <dbReference type="Rhea" id="RHEA-COMP:10685"/>
        <dbReference type="Rhea" id="RHEA-COMP:10686"/>
        <dbReference type="ChEBI" id="CHEBI:15378"/>
        <dbReference type="ChEBI" id="CHEBI:57692"/>
        <dbReference type="ChEBI" id="CHEBI:58307"/>
        <dbReference type="ChEBI" id="CHEBI:62077"/>
        <dbReference type="ChEBI" id="CHEBI:62620"/>
    </reaction>
    <physiologicalReaction direction="left-to-right" evidence="12">
        <dbReference type="Rhea" id="RHEA:43465"/>
    </physiologicalReaction>
</comment>
<dbReference type="FunFam" id="1.10.540.10:FF:000002">
    <property type="entry name" value="Acyl-CoA dehydrogenase FadE19"/>
    <property type="match status" value="1"/>
</dbReference>